<dbReference type="EMBL" id="CDSF01000116">
    <property type="protein sequence ID" value="CEP01716.1"/>
    <property type="molecule type" value="Genomic_DNA"/>
</dbReference>
<dbReference type="InterPro" id="IPR013785">
    <property type="entry name" value="Aldolase_TIM"/>
</dbReference>
<accession>A0A0G4J397</accession>
<sequence length="464" mass="49261">MGATSALALAAVAVLYGVTNVEATWTRPQVGMAWEWRLTFSTVPDVSTPNVPVWDLDPEQLSSTSDITALMNALHANNRYVICYVNVGSLDTGKSDANLFTAVKPTIVGNAYPGWPGEFFLDIRRDETRALIKTRFERMASYGCHAVEPDNLDSYTYPTFAPSGTDLKLADAIDYMNWISTTVHDLGMAVGLKNTGDLVQTYKLASIFDFAVVESCAEYSGDCAQYNPFIQAGKPVFAAEYTTKGDGGCPVIKSVATACAATNAANFEGIIKTCDVGTEYQTCQTYDSNGYRAGATAAPPIEFSNSSSLTNAGASEFSNTSSLANAGASELSNTSSDTGSHATSDTLANARWSGSRSSASTSVSPEHVFTSSTTCFNKVATLSNNSNSSAFAGSSATVITAVVGAVIGIIGTMLAFQVWIRRRDARAKQPVYNPGQQPMYNTGQQPVYNMGQQPVYNTGQLAAV</sequence>
<name>A0A0G4J397_PLABS</name>
<keyword evidence="5" id="KW-1185">Reference proteome</keyword>
<evidence type="ECO:0000256" key="1">
    <source>
        <dbReference type="SAM" id="Phobius"/>
    </source>
</evidence>
<keyword evidence="1" id="KW-1133">Transmembrane helix</keyword>
<keyword evidence="1" id="KW-0472">Membrane</keyword>
<feature type="transmembrane region" description="Helical" evidence="1">
    <location>
        <begin position="398"/>
        <end position="420"/>
    </location>
</feature>
<evidence type="ECO:0000313" key="5">
    <source>
        <dbReference type="Proteomes" id="UP000039324"/>
    </source>
</evidence>
<organism evidence="4 5">
    <name type="scientific">Plasmodiophora brassicae</name>
    <name type="common">Clubroot disease agent</name>
    <dbReference type="NCBI Taxonomy" id="37360"/>
    <lineage>
        <taxon>Eukaryota</taxon>
        <taxon>Sar</taxon>
        <taxon>Rhizaria</taxon>
        <taxon>Endomyxa</taxon>
        <taxon>Phytomyxea</taxon>
        <taxon>Plasmodiophorida</taxon>
        <taxon>Plasmodiophoridae</taxon>
        <taxon>Plasmodiophora</taxon>
    </lineage>
</organism>
<dbReference type="OrthoDB" id="2108802at2759"/>
<evidence type="ECO:0000259" key="3">
    <source>
        <dbReference type="Pfam" id="PF03537"/>
    </source>
</evidence>
<dbReference type="AlphaFoldDB" id="A0A0G4J397"/>
<dbReference type="InterPro" id="IPR004352">
    <property type="entry name" value="GH114_TIM-barrel"/>
</dbReference>
<protein>
    <recommendedName>
        <fullName evidence="3">Glycoside-hydrolase family GH114 TIM-barrel domain-containing protein</fullName>
    </recommendedName>
</protein>
<dbReference type="Pfam" id="PF03537">
    <property type="entry name" value="Glyco_hydro_114"/>
    <property type="match status" value="1"/>
</dbReference>
<keyword evidence="1" id="KW-0812">Transmembrane</keyword>
<evidence type="ECO:0000313" key="4">
    <source>
        <dbReference type="EMBL" id="CEP01716.1"/>
    </source>
</evidence>
<gene>
    <name evidence="4" type="ORF">PBRA_008658</name>
</gene>
<dbReference type="PANTHER" id="PTHR35273">
    <property type="entry name" value="ALPHA-1,4 POLYGALACTOSAMINIDASE, PUTATIVE (AFU_ORTHOLOGUE AFUA_3G07890)-RELATED"/>
    <property type="match status" value="1"/>
</dbReference>
<dbReference type="PANTHER" id="PTHR35273:SF2">
    <property type="entry name" value="ALPHA-GALACTOSIDASE"/>
    <property type="match status" value="1"/>
</dbReference>
<feature type="chain" id="PRO_5005193941" description="Glycoside-hydrolase family GH114 TIM-barrel domain-containing protein" evidence="2">
    <location>
        <begin position="24"/>
        <end position="464"/>
    </location>
</feature>
<keyword evidence="2" id="KW-0732">Signal</keyword>
<feature type="signal peptide" evidence="2">
    <location>
        <begin position="1"/>
        <end position="23"/>
    </location>
</feature>
<proteinExistence type="predicted"/>
<dbReference type="Proteomes" id="UP000039324">
    <property type="component" value="Unassembled WGS sequence"/>
</dbReference>
<dbReference type="STRING" id="37360.A0A0G4J397"/>
<dbReference type="Gene3D" id="3.20.20.70">
    <property type="entry name" value="Aldolase class I"/>
    <property type="match status" value="1"/>
</dbReference>
<evidence type="ECO:0000256" key="2">
    <source>
        <dbReference type="SAM" id="SignalP"/>
    </source>
</evidence>
<dbReference type="SUPFAM" id="SSF51445">
    <property type="entry name" value="(Trans)glycosidases"/>
    <property type="match status" value="1"/>
</dbReference>
<reference evidence="4 5" key="1">
    <citation type="submission" date="2015-02" db="EMBL/GenBank/DDBJ databases">
        <authorList>
            <person name="Chooi Y.-H."/>
        </authorList>
    </citation>
    <scope>NUCLEOTIDE SEQUENCE [LARGE SCALE GENOMIC DNA]</scope>
    <source>
        <strain evidence="4">E3</strain>
    </source>
</reference>
<dbReference type="InterPro" id="IPR017853">
    <property type="entry name" value="GH"/>
</dbReference>
<feature type="domain" description="Glycoside-hydrolase family GH114 TIM-barrel" evidence="3">
    <location>
        <begin position="34"/>
        <end position="276"/>
    </location>
</feature>